<name>A0AAW9D179_BURTH</name>
<feature type="compositionally biased region" description="Basic and acidic residues" evidence="1">
    <location>
        <begin position="10"/>
        <end position="19"/>
    </location>
</feature>
<reference evidence="2" key="1">
    <citation type="submission" date="2018-08" db="EMBL/GenBank/DDBJ databases">
        <title>Identification of Burkholderia cepacia strains that express a Burkholderia pseudomallei-like capsular polysaccharide.</title>
        <authorList>
            <person name="Burtnick M.N."/>
            <person name="Vongsouvath M."/>
            <person name="Newton P."/>
            <person name="Wuthiekanun V."/>
            <person name="Limmathurotsakul D."/>
            <person name="Brett P.J."/>
            <person name="Chantratita N."/>
            <person name="Dance D.A."/>
        </authorList>
    </citation>
    <scope>NUCLEOTIDE SEQUENCE</scope>
    <source>
        <strain evidence="2">SBXCC001</strain>
    </source>
</reference>
<organism evidence="2 3">
    <name type="scientific">Burkholderia thailandensis</name>
    <dbReference type="NCBI Taxonomy" id="57975"/>
    <lineage>
        <taxon>Bacteria</taxon>
        <taxon>Pseudomonadati</taxon>
        <taxon>Pseudomonadota</taxon>
        <taxon>Betaproteobacteria</taxon>
        <taxon>Burkholderiales</taxon>
        <taxon>Burkholderiaceae</taxon>
        <taxon>Burkholderia</taxon>
        <taxon>pseudomallei group</taxon>
    </lineage>
</organism>
<gene>
    <name evidence="2" type="ORF">C7S16_0816</name>
</gene>
<accession>A0AAW9D179</accession>
<dbReference type="EMBL" id="QXCT01000002">
    <property type="protein sequence ID" value="MDW9254704.1"/>
    <property type="molecule type" value="Genomic_DNA"/>
</dbReference>
<sequence>MIACAPMRESTNRHGERRPPTQRGSRKTRGDHAARGHPTRHATCVPRRRHPPRERRRVIPFTA</sequence>
<feature type="region of interest" description="Disordered" evidence="1">
    <location>
        <begin position="1"/>
        <end position="63"/>
    </location>
</feature>
<evidence type="ECO:0000313" key="2">
    <source>
        <dbReference type="EMBL" id="MDW9254704.1"/>
    </source>
</evidence>
<evidence type="ECO:0000313" key="3">
    <source>
        <dbReference type="Proteomes" id="UP001272137"/>
    </source>
</evidence>
<comment type="caution">
    <text evidence="2">The sequence shown here is derived from an EMBL/GenBank/DDBJ whole genome shotgun (WGS) entry which is preliminary data.</text>
</comment>
<dbReference type="Proteomes" id="UP001272137">
    <property type="component" value="Unassembled WGS sequence"/>
</dbReference>
<dbReference type="AlphaFoldDB" id="A0AAW9D179"/>
<protein>
    <submittedName>
        <fullName evidence="2">Uncharacterized protein</fullName>
    </submittedName>
</protein>
<evidence type="ECO:0000256" key="1">
    <source>
        <dbReference type="SAM" id="MobiDB-lite"/>
    </source>
</evidence>
<proteinExistence type="predicted"/>
<feature type="compositionally biased region" description="Basic residues" evidence="1">
    <location>
        <begin position="35"/>
        <end position="63"/>
    </location>
</feature>